<protein>
    <submittedName>
        <fullName evidence="5">Acyl-CoA thioesterase</fullName>
    </submittedName>
</protein>
<dbReference type="InterPro" id="IPR029069">
    <property type="entry name" value="HotDog_dom_sf"/>
</dbReference>
<dbReference type="AlphaFoldDB" id="A0A1S8CVW6"/>
<keyword evidence="2 3" id="KW-0378">Hydrolase</keyword>
<evidence type="ECO:0000313" key="6">
    <source>
        <dbReference type="Proteomes" id="UP000192132"/>
    </source>
</evidence>
<proteinExistence type="inferred from homology"/>
<feature type="domain" description="HotDog ACOT-type" evidence="4">
    <location>
        <begin position="20"/>
        <end position="131"/>
    </location>
</feature>
<dbReference type="GO" id="GO:0005829">
    <property type="term" value="C:cytosol"/>
    <property type="evidence" value="ECO:0007669"/>
    <property type="project" value="TreeGrafter"/>
</dbReference>
<dbReference type="InterPro" id="IPR040170">
    <property type="entry name" value="Cytosol_ACT"/>
</dbReference>
<accession>A0A1S8CVW6</accession>
<dbReference type="Pfam" id="PF03061">
    <property type="entry name" value="4HBT"/>
    <property type="match status" value="1"/>
</dbReference>
<dbReference type="GO" id="GO:0009062">
    <property type="term" value="P:fatty acid catabolic process"/>
    <property type="evidence" value="ECO:0007669"/>
    <property type="project" value="TreeGrafter"/>
</dbReference>
<gene>
    <name evidence="5" type="ORF">BKE30_03165</name>
</gene>
<evidence type="ECO:0000256" key="3">
    <source>
        <dbReference type="PROSITE-ProRule" id="PRU01106"/>
    </source>
</evidence>
<evidence type="ECO:0000256" key="1">
    <source>
        <dbReference type="ARBA" id="ARBA00010458"/>
    </source>
</evidence>
<name>A0A1S8CVW6_9GAMM</name>
<dbReference type="PANTHER" id="PTHR11049">
    <property type="entry name" value="ACYL COENZYME A THIOESTER HYDROLASE"/>
    <property type="match status" value="1"/>
</dbReference>
<evidence type="ECO:0000313" key="5">
    <source>
        <dbReference type="EMBL" id="ONG41461.1"/>
    </source>
</evidence>
<comment type="caution">
    <text evidence="5">The sequence shown here is derived from an EMBL/GenBank/DDBJ whole genome shotgun (WGS) entry which is preliminary data.</text>
</comment>
<dbReference type="EMBL" id="MLCN01000008">
    <property type="protein sequence ID" value="ONG41461.1"/>
    <property type="molecule type" value="Genomic_DNA"/>
</dbReference>
<reference evidence="5 6" key="1">
    <citation type="submission" date="2016-10" db="EMBL/GenBank/DDBJ databases">
        <title>Draft Genome sequence of Alkanindiges sp. strain H1.</title>
        <authorList>
            <person name="Subhash Y."/>
            <person name="Lee S."/>
        </authorList>
    </citation>
    <scope>NUCLEOTIDE SEQUENCE [LARGE SCALE GENOMIC DNA]</scope>
    <source>
        <strain evidence="5 6">H1</strain>
    </source>
</reference>
<dbReference type="GO" id="GO:0006637">
    <property type="term" value="P:acyl-CoA metabolic process"/>
    <property type="evidence" value="ECO:0007669"/>
    <property type="project" value="TreeGrafter"/>
</dbReference>
<dbReference type="OrthoDB" id="9801856at2"/>
<dbReference type="PANTHER" id="PTHR11049:SF5">
    <property type="entry name" value="ACYL-COA THIOESTER HYDROLASE YCIA"/>
    <property type="match status" value="1"/>
</dbReference>
<dbReference type="InterPro" id="IPR006683">
    <property type="entry name" value="Thioestr_dom"/>
</dbReference>
<dbReference type="RefSeq" id="WP_076877219.1">
    <property type="nucleotide sequence ID" value="NZ_MLCN01000008.1"/>
</dbReference>
<organism evidence="5 6">
    <name type="scientific">Alkanindiges hydrocarboniclasticus</name>
    <dbReference type="NCBI Taxonomy" id="1907941"/>
    <lineage>
        <taxon>Bacteria</taxon>
        <taxon>Pseudomonadati</taxon>
        <taxon>Pseudomonadota</taxon>
        <taxon>Gammaproteobacteria</taxon>
        <taxon>Moraxellales</taxon>
        <taxon>Moraxellaceae</taxon>
        <taxon>Alkanindiges</taxon>
    </lineage>
</organism>
<keyword evidence="6" id="KW-1185">Reference proteome</keyword>
<comment type="similarity">
    <text evidence="1">Belongs to the acyl coenzyme A hydrolase family.</text>
</comment>
<dbReference type="InterPro" id="IPR033120">
    <property type="entry name" value="HOTDOG_ACOT"/>
</dbReference>
<dbReference type="SUPFAM" id="SSF54637">
    <property type="entry name" value="Thioesterase/thiol ester dehydrase-isomerase"/>
    <property type="match status" value="1"/>
</dbReference>
<dbReference type="CDD" id="cd03442">
    <property type="entry name" value="BFIT_BACH"/>
    <property type="match status" value="1"/>
</dbReference>
<dbReference type="PROSITE" id="PS51770">
    <property type="entry name" value="HOTDOG_ACOT"/>
    <property type="match status" value="1"/>
</dbReference>
<dbReference type="STRING" id="1907941.BKE30_03165"/>
<dbReference type="Gene3D" id="3.10.129.10">
    <property type="entry name" value="Hotdog Thioesterase"/>
    <property type="match status" value="1"/>
</dbReference>
<dbReference type="GO" id="GO:0052816">
    <property type="term" value="F:long-chain fatty acyl-CoA hydrolase activity"/>
    <property type="evidence" value="ECO:0007669"/>
    <property type="project" value="TreeGrafter"/>
</dbReference>
<dbReference type="Proteomes" id="UP000192132">
    <property type="component" value="Unassembled WGS sequence"/>
</dbReference>
<evidence type="ECO:0000256" key="2">
    <source>
        <dbReference type="ARBA" id="ARBA00022801"/>
    </source>
</evidence>
<sequence length="139" mass="15108">MQQTPIGQQQAVTEKTAIKPIGELSLKVIAMPADTNWNGDVFGGWLVSQMDLAGAVHAHQVSKGRVATISINNMVFHVRVKVGQVLGCYTQVIKTGTTSMQIMVEVWETNDIDNPVLVTNGVFTYVAIDESGKKRAIPQ</sequence>
<evidence type="ECO:0000259" key="4">
    <source>
        <dbReference type="PROSITE" id="PS51770"/>
    </source>
</evidence>